<reference evidence="3 4" key="1">
    <citation type="submission" date="2015-09" db="EMBL/GenBank/DDBJ databases">
        <title>Atta colombica WGS genome.</title>
        <authorList>
            <person name="Nygaard S."/>
            <person name="Hu H."/>
            <person name="Boomsma J."/>
            <person name="Zhang G."/>
        </authorList>
    </citation>
    <scope>NUCLEOTIDE SEQUENCE [LARGE SCALE GENOMIC DNA]</scope>
    <source>
        <strain evidence="3">Treedump-2</strain>
        <tissue evidence="3">Whole body</tissue>
    </source>
</reference>
<accession>A0A195BXH3</accession>
<evidence type="ECO:0000313" key="3">
    <source>
        <dbReference type="EMBL" id="KYM93349.1"/>
    </source>
</evidence>
<keyword evidence="2" id="KW-1133">Transmembrane helix</keyword>
<keyword evidence="4" id="KW-1185">Reference proteome</keyword>
<protein>
    <submittedName>
        <fullName evidence="3">Uncharacterized protein</fullName>
    </submittedName>
</protein>
<evidence type="ECO:0000256" key="2">
    <source>
        <dbReference type="SAM" id="Phobius"/>
    </source>
</evidence>
<evidence type="ECO:0000256" key="1">
    <source>
        <dbReference type="SAM" id="MobiDB-lite"/>
    </source>
</evidence>
<name>A0A195BXH3_9HYME</name>
<evidence type="ECO:0000313" key="4">
    <source>
        <dbReference type="Proteomes" id="UP000078540"/>
    </source>
</evidence>
<dbReference type="AlphaFoldDB" id="A0A195BXH3"/>
<feature type="region of interest" description="Disordered" evidence="1">
    <location>
        <begin position="34"/>
        <end position="53"/>
    </location>
</feature>
<proteinExistence type="predicted"/>
<feature type="transmembrane region" description="Helical" evidence="2">
    <location>
        <begin position="74"/>
        <end position="95"/>
    </location>
</feature>
<gene>
    <name evidence="3" type="ORF">ALC53_00286</name>
</gene>
<dbReference type="Proteomes" id="UP000078540">
    <property type="component" value="Unassembled WGS sequence"/>
</dbReference>
<keyword evidence="2" id="KW-0812">Transmembrane</keyword>
<sequence length="116" mass="13606">MEDGKPATVRELTTFFRFSRGGGCAERAVGVREETPTKGLRQHGSQKLDQRGERKSYHESYRITNRVKRKLRCFIYHIIPATSLLNIINLSYITFTYRKVFLHLYNINTLYCMLIT</sequence>
<organism evidence="3 4">
    <name type="scientific">Atta colombica</name>
    <dbReference type="NCBI Taxonomy" id="520822"/>
    <lineage>
        <taxon>Eukaryota</taxon>
        <taxon>Metazoa</taxon>
        <taxon>Ecdysozoa</taxon>
        <taxon>Arthropoda</taxon>
        <taxon>Hexapoda</taxon>
        <taxon>Insecta</taxon>
        <taxon>Pterygota</taxon>
        <taxon>Neoptera</taxon>
        <taxon>Endopterygota</taxon>
        <taxon>Hymenoptera</taxon>
        <taxon>Apocrita</taxon>
        <taxon>Aculeata</taxon>
        <taxon>Formicoidea</taxon>
        <taxon>Formicidae</taxon>
        <taxon>Myrmicinae</taxon>
        <taxon>Atta</taxon>
    </lineage>
</organism>
<dbReference type="EMBL" id="KQ976394">
    <property type="protein sequence ID" value="KYM93349.1"/>
    <property type="molecule type" value="Genomic_DNA"/>
</dbReference>
<keyword evidence="2" id="KW-0472">Membrane</keyword>